<accession>A0A2T2WTU5</accession>
<dbReference type="EMBL" id="PXYW01000148">
    <property type="protein sequence ID" value="PSR25665.1"/>
    <property type="molecule type" value="Genomic_DNA"/>
</dbReference>
<dbReference type="AlphaFoldDB" id="A0A2T2WTU5"/>
<name>A0A2T2WTU5_9FIRM</name>
<evidence type="ECO:0008006" key="3">
    <source>
        <dbReference type="Google" id="ProtNLM"/>
    </source>
</evidence>
<feature type="non-terminal residue" evidence="1">
    <location>
        <position position="189"/>
    </location>
</feature>
<protein>
    <recommendedName>
        <fullName evidence="3">ATP-binding protein</fullName>
    </recommendedName>
</protein>
<dbReference type="SUPFAM" id="SSF55874">
    <property type="entry name" value="ATPase domain of HSP90 chaperone/DNA topoisomerase II/histidine kinase"/>
    <property type="match status" value="1"/>
</dbReference>
<dbReference type="Pfam" id="PF13589">
    <property type="entry name" value="HATPase_c_3"/>
    <property type="match status" value="1"/>
</dbReference>
<evidence type="ECO:0000313" key="2">
    <source>
        <dbReference type="Proteomes" id="UP000242972"/>
    </source>
</evidence>
<gene>
    <name evidence="1" type="ORF">C7B46_20560</name>
</gene>
<dbReference type="Gene3D" id="3.30.565.10">
    <property type="entry name" value="Histidine kinase-like ATPase, C-terminal domain"/>
    <property type="match status" value="1"/>
</dbReference>
<proteinExistence type="predicted"/>
<evidence type="ECO:0000313" key="1">
    <source>
        <dbReference type="EMBL" id="PSR25665.1"/>
    </source>
</evidence>
<comment type="caution">
    <text evidence="1">The sequence shown here is derived from an EMBL/GenBank/DDBJ whole genome shotgun (WGS) entry which is preliminary data.</text>
</comment>
<reference evidence="1 2" key="1">
    <citation type="journal article" date="2014" name="BMC Genomics">
        <title>Comparison of environmental and isolate Sulfobacillus genomes reveals diverse carbon, sulfur, nitrogen, and hydrogen metabolisms.</title>
        <authorList>
            <person name="Justice N.B."/>
            <person name="Norman A."/>
            <person name="Brown C.T."/>
            <person name="Singh A."/>
            <person name="Thomas B.C."/>
            <person name="Banfield J.F."/>
        </authorList>
    </citation>
    <scope>NUCLEOTIDE SEQUENCE [LARGE SCALE GENOMIC DNA]</scope>
    <source>
        <strain evidence="1">AMDSBA4</strain>
    </source>
</reference>
<organism evidence="1 2">
    <name type="scientific">Sulfobacillus benefaciens</name>
    <dbReference type="NCBI Taxonomy" id="453960"/>
    <lineage>
        <taxon>Bacteria</taxon>
        <taxon>Bacillati</taxon>
        <taxon>Bacillota</taxon>
        <taxon>Clostridia</taxon>
        <taxon>Eubacteriales</taxon>
        <taxon>Clostridiales Family XVII. Incertae Sedis</taxon>
        <taxon>Sulfobacillus</taxon>
    </lineage>
</organism>
<dbReference type="Proteomes" id="UP000242972">
    <property type="component" value="Unassembled WGS sequence"/>
</dbReference>
<sequence length="189" mass="20093">MPSPMTLDVHAPQLLAHLPQFFRSLESALAEQLQNASRAGASAMTITLAHAPTDEFAWMLTLEDNGPGIADPRDLFVAGQSGWGNPAITDPAGLGFFALLGLSQACTITSRLADGSGWTATLTAEVFAGASFMVHPLAVSPHASSGLTIVSVLKPEAHVDALLSAEDWSTHPPRWRHAYPLTVILHRPR</sequence>
<dbReference type="InterPro" id="IPR036890">
    <property type="entry name" value="HATPase_C_sf"/>
</dbReference>